<proteinExistence type="predicted"/>
<evidence type="ECO:0000313" key="2">
    <source>
        <dbReference type="Proteomes" id="UP000825701"/>
    </source>
</evidence>
<organism evidence="1 2">
    <name type="scientific">Chenggangzhangella methanolivorans</name>
    <dbReference type="NCBI Taxonomy" id="1437009"/>
    <lineage>
        <taxon>Bacteria</taxon>
        <taxon>Pseudomonadati</taxon>
        <taxon>Pseudomonadota</taxon>
        <taxon>Alphaproteobacteria</taxon>
        <taxon>Hyphomicrobiales</taxon>
        <taxon>Methylopilaceae</taxon>
        <taxon>Chenggangzhangella</taxon>
    </lineage>
</organism>
<reference evidence="1" key="1">
    <citation type="submission" date="2021-08" db="EMBL/GenBank/DDBJ databases">
        <authorList>
            <person name="Zhang H."/>
            <person name="Xu M."/>
            <person name="Yu Z."/>
            <person name="Yang L."/>
            <person name="Cai Y."/>
        </authorList>
    </citation>
    <scope>NUCLEOTIDE SEQUENCE</scope>
    <source>
        <strain evidence="1">CHL1</strain>
    </source>
</reference>
<accession>A0A9E6R7Q8</accession>
<dbReference type="AlphaFoldDB" id="A0A9E6R7Q8"/>
<evidence type="ECO:0000313" key="1">
    <source>
        <dbReference type="EMBL" id="QZN99752.1"/>
    </source>
</evidence>
<dbReference type="RefSeq" id="WP_261402858.1">
    <property type="nucleotide sequence ID" value="NZ_CP081869.1"/>
</dbReference>
<dbReference type="EMBL" id="CP081869">
    <property type="protein sequence ID" value="QZN99752.1"/>
    <property type="molecule type" value="Genomic_DNA"/>
</dbReference>
<gene>
    <name evidence="1" type="ORF">K6K41_24310</name>
</gene>
<name>A0A9E6R7Q8_9HYPH</name>
<protein>
    <submittedName>
        <fullName evidence="1">Uncharacterized protein</fullName>
    </submittedName>
</protein>
<dbReference type="Proteomes" id="UP000825701">
    <property type="component" value="Chromosome"/>
</dbReference>
<dbReference type="KEGG" id="cmet:K6K41_24310"/>
<sequence length="81" mass="8906">MSDQKSYGFLNFYGLGFGFYNGVRINKVEPGTKITDPLTQETAVVEDGGGVLLADQLYVTPTTYETLKEKIDEQMPEAAHG</sequence>
<keyword evidence="2" id="KW-1185">Reference proteome</keyword>